<evidence type="ECO:0000259" key="3">
    <source>
        <dbReference type="PROSITE" id="PS50977"/>
    </source>
</evidence>
<dbReference type="Pfam" id="PF00440">
    <property type="entry name" value="TetR_N"/>
    <property type="match status" value="1"/>
</dbReference>
<dbReference type="KEGG" id="prz:GZH47_13180"/>
<dbReference type="InterPro" id="IPR009057">
    <property type="entry name" value="Homeodomain-like_sf"/>
</dbReference>
<dbReference type="GO" id="GO:0003677">
    <property type="term" value="F:DNA binding"/>
    <property type="evidence" value="ECO:0007669"/>
    <property type="project" value="UniProtKB-UniRule"/>
</dbReference>
<name>A0A6C0NZP8_9BACL</name>
<evidence type="ECO:0000313" key="5">
    <source>
        <dbReference type="Proteomes" id="UP000479114"/>
    </source>
</evidence>
<proteinExistence type="predicted"/>
<dbReference type="InterPro" id="IPR039532">
    <property type="entry name" value="TetR_C_Firmicutes"/>
</dbReference>
<dbReference type="RefSeq" id="WP_162640503.1">
    <property type="nucleotide sequence ID" value="NZ_CP048286.1"/>
</dbReference>
<sequence>MNKVAHESDARAVRSRKQLKSALIALLSEKPFNQIRTKEIAERAQINRVTFYDHFATKEELLDELIDEVLTEYAEIIEGAPTSIHADPSVQLVHTIRLSVRHIQKHAEFYRIMLLTSGVPDLTNRLHDQMNRSLHLSFARSKEATAEIDHDLFIAWIIGGAIGVYKYWLQNGMRQTEEEITKQMLRITLASRHVFNVRRSM</sequence>
<evidence type="ECO:0000256" key="1">
    <source>
        <dbReference type="ARBA" id="ARBA00023125"/>
    </source>
</evidence>
<dbReference type="Pfam" id="PF14278">
    <property type="entry name" value="TetR_C_8"/>
    <property type="match status" value="1"/>
</dbReference>
<dbReference type="PANTHER" id="PTHR43479">
    <property type="entry name" value="ACREF/ENVCD OPERON REPRESSOR-RELATED"/>
    <property type="match status" value="1"/>
</dbReference>
<protein>
    <submittedName>
        <fullName evidence="4">TetR/AcrR family transcriptional regulator</fullName>
    </submittedName>
</protein>
<dbReference type="Gene3D" id="1.10.357.10">
    <property type="entry name" value="Tetracycline Repressor, domain 2"/>
    <property type="match status" value="1"/>
</dbReference>
<dbReference type="SUPFAM" id="SSF46689">
    <property type="entry name" value="Homeodomain-like"/>
    <property type="match status" value="1"/>
</dbReference>
<feature type="domain" description="HTH tetR-type" evidence="3">
    <location>
        <begin position="13"/>
        <end position="73"/>
    </location>
</feature>
<dbReference type="PRINTS" id="PR00455">
    <property type="entry name" value="HTHTETR"/>
</dbReference>
<dbReference type="AlphaFoldDB" id="A0A6C0NZP8"/>
<dbReference type="Proteomes" id="UP000479114">
    <property type="component" value="Chromosome"/>
</dbReference>
<keyword evidence="1 2" id="KW-0238">DNA-binding</keyword>
<dbReference type="PANTHER" id="PTHR43479:SF7">
    <property type="entry name" value="TETR-FAMILY TRANSCRIPTIONAL REGULATOR"/>
    <property type="match status" value="1"/>
</dbReference>
<dbReference type="EMBL" id="CP048286">
    <property type="protein sequence ID" value="QHW31697.1"/>
    <property type="molecule type" value="Genomic_DNA"/>
</dbReference>
<keyword evidence="5" id="KW-1185">Reference proteome</keyword>
<organism evidence="4 5">
    <name type="scientific">Paenibacillus rhizovicinus</name>
    <dbReference type="NCBI Taxonomy" id="2704463"/>
    <lineage>
        <taxon>Bacteria</taxon>
        <taxon>Bacillati</taxon>
        <taxon>Bacillota</taxon>
        <taxon>Bacilli</taxon>
        <taxon>Bacillales</taxon>
        <taxon>Paenibacillaceae</taxon>
        <taxon>Paenibacillus</taxon>
    </lineage>
</organism>
<dbReference type="PROSITE" id="PS50977">
    <property type="entry name" value="HTH_TETR_2"/>
    <property type="match status" value="1"/>
</dbReference>
<accession>A0A6C0NZP8</accession>
<evidence type="ECO:0000256" key="2">
    <source>
        <dbReference type="PROSITE-ProRule" id="PRU00335"/>
    </source>
</evidence>
<evidence type="ECO:0000313" key="4">
    <source>
        <dbReference type="EMBL" id="QHW31697.1"/>
    </source>
</evidence>
<gene>
    <name evidence="4" type="ORF">GZH47_13180</name>
</gene>
<reference evidence="4 5" key="1">
    <citation type="submission" date="2020-02" db="EMBL/GenBank/DDBJ databases">
        <title>Paenibacillus sp. nov., isolated from rhizosphere soil of tomato.</title>
        <authorList>
            <person name="Weon H.-Y."/>
            <person name="Lee S.A."/>
        </authorList>
    </citation>
    <scope>NUCLEOTIDE SEQUENCE [LARGE SCALE GENOMIC DNA]</scope>
    <source>
        <strain evidence="4 5">14171R-81</strain>
    </source>
</reference>
<dbReference type="InterPro" id="IPR050624">
    <property type="entry name" value="HTH-type_Tx_Regulator"/>
</dbReference>
<feature type="DNA-binding region" description="H-T-H motif" evidence="2">
    <location>
        <begin position="36"/>
        <end position="55"/>
    </location>
</feature>
<dbReference type="InterPro" id="IPR001647">
    <property type="entry name" value="HTH_TetR"/>
</dbReference>